<dbReference type="GO" id="GO:0015628">
    <property type="term" value="P:protein secretion by the type II secretion system"/>
    <property type="evidence" value="ECO:0007669"/>
    <property type="project" value="InterPro"/>
</dbReference>
<keyword evidence="2" id="KW-0472">Membrane</keyword>
<comment type="caution">
    <text evidence="3">The sequence shown here is derived from an EMBL/GenBank/DDBJ whole genome shotgun (WGS) entry which is preliminary data.</text>
</comment>
<feature type="transmembrane region" description="Helical" evidence="2">
    <location>
        <begin position="12"/>
        <end position="32"/>
    </location>
</feature>
<reference evidence="3 4" key="1">
    <citation type="journal article" date="2016" name="Nat. Commun.">
        <title>Thousands of microbial genomes shed light on interconnected biogeochemical processes in an aquifer system.</title>
        <authorList>
            <person name="Anantharaman K."/>
            <person name="Brown C.T."/>
            <person name="Hug L.A."/>
            <person name="Sharon I."/>
            <person name="Castelle C.J."/>
            <person name="Probst A.J."/>
            <person name="Thomas B.C."/>
            <person name="Singh A."/>
            <person name="Wilkins M.J."/>
            <person name="Karaoz U."/>
            <person name="Brodie E.L."/>
            <person name="Williams K.H."/>
            <person name="Hubbard S.S."/>
            <person name="Banfield J.F."/>
        </authorList>
    </citation>
    <scope>NUCLEOTIDE SEQUENCE [LARGE SCALE GENOMIC DNA]</scope>
</reference>
<dbReference type="STRING" id="1797460.A3E73_02035"/>
<keyword evidence="2" id="KW-1133">Transmembrane helix</keyword>
<dbReference type="AlphaFoldDB" id="A0A1F5DNQ9"/>
<dbReference type="InterPro" id="IPR045584">
    <property type="entry name" value="Pilin-like"/>
</dbReference>
<evidence type="ECO:0000313" key="3">
    <source>
        <dbReference type="EMBL" id="OGD56651.1"/>
    </source>
</evidence>
<evidence type="ECO:0008006" key="5">
    <source>
        <dbReference type="Google" id="ProtNLM"/>
    </source>
</evidence>
<keyword evidence="2" id="KW-0812">Transmembrane</keyword>
<evidence type="ECO:0000313" key="4">
    <source>
        <dbReference type="Proteomes" id="UP000176791"/>
    </source>
</evidence>
<keyword evidence="1" id="KW-0488">Methylation</keyword>
<dbReference type="InterPro" id="IPR012902">
    <property type="entry name" value="N_methyl_site"/>
</dbReference>
<dbReference type="InterPro" id="IPR000983">
    <property type="entry name" value="Bac_GSPG_pilin"/>
</dbReference>
<evidence type="ECO:0000256" key="2">
    <source>
        <dbReference type="SAM" id="Phobius"/>
    </source>
</evidence>
<dbReference type="EMBL" id="MEZN01000011">
    <property type="protein sequence ID" value="OGD56651.1"/>
    <property type="molecule type" value="Genomic_DNA"/>
</dbReference>
<dbReference type="SUPFAM" id="SSF54523">
    <property type="entry name" value="Pili subunits"/>
    <property type="match status" value="1"/>
</dbReference>
<organism evidence="3 4">
    <name type="scientific">Candidatus Beckwithbacteria bacterium RIFCSPHIGHO2_12_FULL_47_17</name>
    <dbReference type="NCBI Taxonomy" id="1797460"/>
    <lineage>
        <taxon>Bacteria</taxon>
        <taxon>Candidatus Beckwithiibacteriota</taxon>
    </lineage>
</organism>
<dbReference type="Gene3D" id="3.30.700.10">
    <property type="entry name" value="Glycoprotein, Type 4 Pilin"/>
    <property type="match status" value="1"/>
</dbReference>
<proteinExistence type="predicted"/>
<protein>
    <recommendedName>
        <fullName evidence="5">Type II secretion system protein GspG C-terminal domain-containing protein</fullName>
    </recommendedName>
</protein>
<sequence length="137" mass="14875">MKLKRGFTLIEILVTISIIGLLTMIGVTNFRVANQKARDGRRQGDLEQIKAALELYRTDEAEYLGSITAGEAIQSPTDTVYMNEVPDDPLSTQDYYYTSDGDTYMLCAALELDLSGACGGASCGTGVTCNYQVTNPL</sequence>
<accession>A0A1F5DNQ9</accession>
<dbReference type="Pfam" id="PF07963">
    <property type="entry name" value="N_methyl"/>
    <property type="match status" value="1"/>
</dbReference>
<dbReference type="Proteomes" id="UP000176791">
    <property type="component" value="Unassembled WGS sequence"/>
</dbReference>
<dbReference type="PRINTS" id="PR00813">
    <property type="entry name" value="BCTERIALGSPG"/>
</dbReference>
<gene>
    <name evidence="3" type="ORF">A3E73_02035</name>
</gene>
<evidence type="ECO:0000256" key="1">
    <source>
        <dbReference type="ARBA" id="ARBA00022481"/>
    </source>
</evidence>
<dbReference type="NCBIfam" id="TIGR02532">
    <property type="entry name" value="IV_pilin_GFxxxE"/>
    <property type="match status" value="1"/>
</dbReference>
<dbReference type="PROSITE" id="PS00409">
    <property type="entry name" value="PROKAR_NTER_METHYL"/>
    <property type="match status" value="1"/>
</dbReference>
<name>A0A1F5DNQ9_9BACT</name>
<dbReference type="GO" id="GO:0015627">
    <property type="term" value="C:type II protein secretion system complex"/>
    <property type="evidence" value="ECO:0007669"/>
    <property type="project" value="InterPro"/>
</dbReference>